<reference evidence="1 2" key="1">
    <citation type="journal article" date="2016" name="Genome Announc.">
        <title>Complete genome sequence of the hyperthermophilic and piezophilic archaeon Thermococcus barophilus Ch5, capable of growth at the expense of hydrogenogenesis from carbon monoxide and formate.</title>
        <authorList>
            <person name="Oger P."/>
            <person name="Sokolova T.G."/>
            <person name="Kozhevnikova D.A."/>
            <person name="Taranov E.A."/>
            <person name="Vannier P."/>
            <person name="Lee H.S."/>
            <person name="Kwon K.K."/>
            <person name="Kang S.G."/>
            <person name="Lee J.H."/>
            <person name="Bonch-Osmolovskaya E.A."/>
            <person name="Lebedinsky A.V."/>
        </authorList>
    </citation>
    <scope>NUCLEOTIDE SEQUENCE [LARGE SCALE GENOMIC DNA]</scope>
    <source>
        <strain evidence="2">Ch5</strain>
    </source>
</reference>
<accession>A0A0S1XCV1</accession>
<sequence length="91" mass="10594">MLIARPCTSMKAINITPEEKYDIDMEELCECLAERGFQIKRVTRFLALVKKKYDISVFPSGKVIVKDTDDKEEALKIAKEIYECMEPYRVI</sequence>
<dbReference type="GeneID" id="26136933"/>
<evidence type="ECO:0000313" key="2">
    <source>
        <dbReference type="Proteomes" id="UP000066042"/>
    </source>
</evidence>
<protein>
    <submittedName>
        <fullName evidence="1">Uncharacterized protein</fullName>
    </submittedName>
</protein>
<dbReference type="GeneID" id="10041756"/>
<gene>
    <name evidence="1" type="ORF">TBCH5v1_1693</name>
</gene>
<name>A0A0S1XCV1_THEBA</name>
<dbReference type="STRING" id="55802.TBCH5v1_1693"/>
<dbReference type="AlphaFoldDB" id="A0A0S1XCV1"/>
<dbReference type="EMBL" id="CP013050">
    <property type="protein sequence ID" value="ALM75605.1"/>
    <property type="molecule type" value="Genomic_DNA"/>
</dbReference>
<dbReference type="OMA" id="MEELCEC"/>
<dbReference type="Proteomes" id="UP000066042">
    <property type="component" value="Chromosome"/>
</dbReference>
<organism evidence="1 2">
    <name type="scientific">Thermococcus barophilus</name>
    <dbReference type="NCBI Taxonomy" id="55802"/>
    <lineage>
        <taxon>Archaea</taxon>
        <taxon>Methanobacteriati</taxon>
        <taxon>Methanobacteriota</taxon>
        <taxon>Thermococci</taxon>
        <taxon>Thermococcales</taxon>
        <taxon>Thermococcaceae</taxon>
        <taxon>Thermococcus</taxon>
    </lineage>
</organism>
<proteinExistence type="predicted"/>
<dbReference type="RefSeq" id="WP_013467713.1">
    <property type="nucleotide sequence ID" value="NZ_CP013050.1"/>
</dbReference>
<evidence type="ECO:0000313" key="1">
    <source>
        <dbReference type="EMBL" id="ALM75605.1"/>
    </source>
</evidence>
<dbReference type="PATRIC" id="fig|55802.8.peg.1672"/>